<dbReference type="InterPro" id="IPR012664">
    <property type="entry name" value="CHP02452"/>
</dbReference>
<dbReference type="PANTHER" id="PTHR35596:SF1">
    <property type="entry name" value="MICROBIAL-TYPE PARG CATALYTIC DOMAIN-CONTAINING PROTEIN"/>
    <property type="match status" value="1"/>
</dbReference>
<dbReference type="InterPro" id="IPR019261">
    <property type="entry name" value="PARG_cat_microbial"/>
</dbReference>
<proteinExistence type="predicted"/>
<evidence type="ECO:0000313" key="3">
    <source>
        <dbReference type="Proteomes" id="UP001152592"/>
    </source>
</evidence>
<dbReference type="InterPro" id="IPR043472">
    <property type="entry name" value="Macro_dom-like"/>
</dbReference>
<dbReference type="PANTHER" id="PTHR35596">
    <property type="entry name" value="DUF2263 DOMAIN-CONTAINING PROTEIN"/>
    <property type="match status" value="1"/>
</dbReference>
<evidence type="ECO:0000313" key="2">
    <source>
        <dbReference type="EMBL" id="CAG8382506.1"/>
    </source>
</evidence>
<dbReference type="SUPFAM" id="SSF52949">
    <property type="entry name" value="Macro domain-like"/>
    <property type="match status" value="1"/>
</dbReference>
<dbReference type="NCBIfam" id="TIGR02452">
    <property type="entry name" value="TIGR02452 family protein"/>
    <property type="match status" value="1"/>
</dbReference>
<sequence length="377" mass="40650">MQSTVEDDSESLASGSDGLSEGLLEFDAEKAAALAAAAEKAKAADKAKAAALESPAVAPVAPAVAPAPVKPAKKKPAVKPAKKKPAIKLIEEPANVKYNTGATVKAYIVPQAQHYTKQLIAQTAASGTEFAYLSTPDNAQPLSRDSPWFPDYEETLIQVVEADTFDAAIAMSEGKFLEGSQDIMPVCVLNHANASTAGGGWAGGAPAQEEQLFYRSTLCGSLRPRFYPMGKLECLYSPHVIIFRENQASNFKLLKDLEKNAEKLPVVSVISMAAAARPKLNADSNGYAKDADRALMYGKMEQILRTAAVHNHRRLILGALGCGAFGHPVEDVIALWCELLEQDEFQNWFEQIVFAIFDRSAAKTNVKAFKEGFKDFE</sequence>
<dbReference type="Gene3D" id="3.40.220.10">
    <property type="entry name" value="Leucine Aminopeptidase, subunit E, domain 1"/>
    <property type="match status" value="1"/>
</dbReference>
<gene>
    <name evidence="2" type="ORF">PSALAMII_LOCUS5860</name>
</gene>
<evidence type="ECO:0000259" key="1">
    <source>
        <dbReference type="Pfam" id="PF10021"/>
    </source>
</evidence>
<name>A0A9W4J6E9_9EURO</name>
<reference evidence="2" key="1">
    <citation type="submission" date="2021-07" db="EMBL/GenBank/DDBJ databases">
        <authorList>
            <person name="Branca A.L. A."/>
        </authorList>
    </citation>
    <scope>NUCLEOTIDE SEQUENCE</scope>
</reference>
<accession>A0A9W4J6E9</accession>
<dbReference type="AlphaFoldDB" id="A0A9W4J6E9"/>
<dbReference type="OrthoDB" id="4463754at2759"/>
<organism evidence="2 3">
    <name type="scientific">Penicillium salamii</name>
    <dbReference type="NCBI Taxonomy" id="1612424"/>
    <lineage>
        <taxon>Eukaryota</taxon>
        <taxon>Fungi</taxon>
        <taxon>Dikarya</taxon>
        <taxon>Ascomycota</taxon>
        <taxon>Pezizomycotina</taxon>
        <taxon>Eurotiomycetes</taxon>
        <taxon>Eurotiomycetidae</taxon>
        <taxon>Eurotiales</taxon>
        <taxon>Aspergillaceae</taxon>
        <taxon>Penicillium</taxon>
    </lineage>
</organism>
<dbReference type="Proteomes" id="UP001152592">
    <property type="component" value="Unassembled WGS sequence"/>
</dbReference>
<protein>
    <recommendedName>
        <fullName evidence="1">Microbial-type PARG catalytic domain-containing protein</fullName>
    </recommendedName>
</protein>
<feature type="domain" description="Microbial-type PARG catalytic" evidence="1">
    <location>
        <begin position="151"/>
        <end position="245"/>
    </location>
</feature>
<dbReference type="Pfam" id="PF10021">
    <property type="entry name" value="PARG_cat_microb"/>
    <property type="match status" value="1"/>
</dbReference>
<dbReference type="EMBL" id="CAJVPD010000238">
    <property type="protein sequence ID" value="CAG8382506.1"/>
    <property type="molecule type" value="Genomic_DNA"/>
</dbReference>
<comment type="caution">
    <text evidence="2">The sequence shown here is derived from an EMBL/GenBank/DDBJ whole genome shotgun (WGS) entry which is preliminary data.</text>
</comment>